<dbReference type="PANTHER" id="PTHR10543">
    <property type="entry name" value="BETA-CAROTENE DIOXYGENASE"/>
    <property type="match status" value="1"/>
</dbReference>
<name>A0A8T1Q6G5_CARIL</name>
<evidence type="ECO:0000256" key="5">
    <source>
        <dbReference type="PIRSR" id="PIRSR604294-1"/>
    </source>
</evidence>
<evidence type="ECO:0000256" key="4">
    <source>
        <dbReference type="ARBA" id="ARBA00023004"/>
    </source>
</evidence>
<dbReference type="GO" id="GO:0046872">
    <property type="term" value="F:metal ion binding"/>
    <property type="evidence" value="ECO:0007669"/>
    <property type="project" value="UniProtKB-KW"/>
</dbReference>
<feature type="binding site" evidence="5">
    <location>
        <position position="54"/>
    </location>
    <ligand>
        <name>Fe cation</name>
        <dbReference type="ChEBI" id="CHEBI:24875"/>
        <note>catalytic</note>
    </ligand>
</feature>
<evidence type="ECO:0000256" key="1">
    <source>
        <dbReference type="ARBA" id="ARBA00006787"/>
    </source>
</evidence>
<keyword evidence="3" id="KW-0223">Dioxygenase</keyword>
<dbReference type="GO" id="GO:0010436">
    <property type="term" value="F:carotenoid dioxygenase activity"/>
    <property type="evidence" value="ECO:0007669"/>
    <property type="project" value="TreeGrafter"/>
</dbReference>
<dbReference type="GO" id="GO:0009570">
    <property type="term" value="C:chloroplast stroma"/>
    <property type="evidence" value="ECO:0007669"/>
    <property type="project" value="TreeGrafter"/>
</dbReference>
<evidence type="ECO:0000256" key="3">
    <source>
        <dbReference type="ARBA" id="ARBA00022964"/>
    </source>
</evidence>
<keyword evidence="7" id="KW-1185">Reference proteome</keyword>
<dbReference type="PANTHER" id="PTHR10543:SF142">
    <property type="entry name" value="OS06G0162550 PROTEIN"/>
    <property type="match status" value="1"/>
</dbReference>
<evidence type="ECO:0000313" key="6">
    <source>
        <dbReference type="EMBL" id="KAG6649330.1"/>
    </source>
</evidence>
<comment type="similarity">
    <text evidence="1">Belongs to the carotenoid oxygenase family.</text>
</comment>
<evidence type="ECO:0000256" key="2">
    <source>
        <dbReference type="ARBA" id="ARBA00022723"/>
    </source>
</evidence>
<accession>A0A8T1Q6G5</accession>
<keyword evidence="3" id="KW-0560">Oxidoreductase</keyword>
<dbReference type="Pfam" id="PF03055">
    <property type="entry name" value="RPE65"/>
    <property type="match status" value="1"/>
</dbReference>
<dbReference type="InterPro" id="IPR004294">
    <property type="entry name" value="Carotenoid_Oase"/>
</dbReference>
<keyword evidence="2 5" id="KW-0479">Metal-binding</keyword>
<proteinExistence type="inferred from homology"/>
<comment type="caution">
    <text evidence="6">The sequence shown here is derived from an EMBL/GenBank/DDBJ whole genome shotgun (WGS) entry which is preliminary data.</text>
</comment>
<reference evidence="6" key="1">
    <citation type="submission" date="2020-12" db="EMBL/GenBank/DDBJ databases">
        <title>WGS assembly of Carya illinoinensis cv. Pawnee.</title>
        <authorList>
            <person name="Platts A."/>
            <person name="Shu S."/>
            <person name="Wright S."/>
            <person name="Barry K."/>
            <person name="Edger P."/>
            <person name="Pires J.C."/>
            <person name="Schmutz J."/>
        </authorList>
    </citation>
    <scope>NUCLEOTIDE SEQUENCE</scope>
    <source>
        <tissue evidence="6">Leaf</tissue>
    </source>
</reference>
<dbReference type="Proteomes" id="UP000811609">
    <property type="component" value="Chromosome 7"/>
</dbReference>
<protein>
    <submittedName>
        <fullName evidence="6">Uncharacterized protein</fullName>
    </submittedName>
</protein>
<sequence length="156" mass="17508">MVIKYISNTNIFEHSGKYYSVAVNDVPQEIDIYTLKTLGNWDVNGAWKRPFTSHPKRAPGTGELVIIGVDAVKPLISSKWAAADGKKLIHKVDLGLNRSSLIHDIGITQRYIVIMDFPLTIDIKRLIHGGPLMKYNKEEYATIGILPRYVDSDSIN</sequence>
<comment type="cofactor">
    <cofactor evidence="5">
        <name>Fe(2+)</name>
        <dbReference type="ChEBI" id="CHEBI:29033"/>
    </cofactor>
    <text evidence="5">Binds 1 Fe(2+) ion per subunit.</text>
</comment>
<dbReference type="GO" id="GO:0016121">
    <property type="term" value="P:carotene catabolic process"/>
    <property type="evidence" value="ECO:0007669"/>
    <property type="project" value="TreeGrafter"/>
</dbReference>
<dbReference type="AlphaFoldDB" id="A0A8T1Q6G5"/>
<evidence type="ECO:0000313" key="7">
    <source>
        <dbReference type="Proteomes" id="UP000811609"/>
    </source>
</evidence>
<keyword evidence="4 5" id="KW-0408">Iron</keyword>
<gene>
    <name evidence="6" type="ORF">CIPAW_07G204800</name>
</gene>
<organism evidence="6 7">
    <name type="scientific">Carya illinoinensis</name>
    <name type="common">Pecan</name>
    <dbReference type="NCBI Taxonomy" id="32201"/>
    <lineage>
        <taxon>Eukaryota</taxon>
        <taxon>Viridiplantae</taxon>
        <taxon>Streptophyta</taxon>
        <taxon>Embryophyta</taxon>
        <taxon>Tracheophyta</taxon>
        <taxon>Spermatophyta</taxon>
        <taxon>Magnoliopsida</taxon>
        <taxon>eudicotyledons</taxon>
        <taxon>Gunneridae</taxon>
        <taxon>Pentapetalae</taxon>
        <taxon>rosids</taxon>
        <taxon>fabids</taxon>
        <taxon>Fagales</taxon>
        <taxon>Juglandaceae</taxon>
        <taxon>Carya</taxon>
    </lineage>
</organism>
<feature type="binding site" evidence="5">
    <location>
        <position position="103"/>
    </location>
    <ligand>
        <name>Fe cation</name>
        <dbReference type="ChEBI" id="CHEBI:24875"/>
        <note>catalytic</note>
    </ligand>
</feature>
<dbReference type="EMBL" id="CM031815">
    <property type="protein sequence ID" value="KAG6649330.1"/>
    <property type="molecule type" value="Genomic_DNA"/>
</dbReference>